<dbReference type="EMBL" id="BDME01000001">
    <property type="protein sequence ID" value="GAX87273.1"/>
    <property type="molecule type" value="Genomic_DNA"/>
</dbReference>
<dbReference type="PANTHER" id="PTHR40727:SF1">
    <property type="entry name" value="BACTERIO-OPSIN ACTIVATOR"/>
    <property type="match status" value="1"/>
</dbReference>
<comment type="caution">
    <text evidence="1">The sequence shown here is derived from an EMBL/GenBank/DDBJ whole genome shotgun (WGS) entry which is preliminary data.</text>
</comment>
<dbReference type="InterPro" id="IPR022285">
    <property type="entry name" value="CHP03879_regulat_dom_put"/>
</dbReference>
<dbReference type="AlphaFoldDB" id="A0A292YCW6"/>
<dbReference type="NCBIfam" id="TIGR03879">
    <property type="entry name" value="near_KaiC_dom"/>
    <property type="match status" value="1"/>
</dbReference>
<keyword evidence="2" id="KW-1185">Reference proteome</keyword>
<proteinExistence type="predicted"/>
<dbReference type="PANTHER" id="PTHR40727">
    <property type="entry name" value="TRANSCRIPTION REGULATOR, ENCODED NEXT TO RECA SUPERFAMILY ATPASE-RELATED"/>
    <property type="match status" value="1"/>
</dbReference>
<evidence type="ECO:0000313" key="2">
    <source>
        <dbReference type="Proteomes" id="UP000217944"/>
    </source>
</evidence>
<dbReference type="OrthoDB" id="5372654at2"/>
<organism evidence="1 2">
    <name type="scientific">Lebetimonas natsushimae</name>
    <dbReference type="NCBI Taxonomy" id="1936991"/>
    <lineage>
        <taxon>Bacteria</taxon>
        <taxon>Pseudomonadati</taxon>
        <taxon>Campylobacterota</taxon>
        <taxon>Epsilonproteobacteria</taxon>
        <taxon>Nautiliales</taxon>
        <taxon>Nautiliaceae</taxon>
        <taxon>Lebetimonas</taxon>
    </lineage>
</organism>
<sequence>MILNVHINTEENIKYLAERVFFKSIDLLGGLDKLSEYRTLTWLPSIARAAFAIVLKEEFLKTEDEIAEFIGLTRNTVRAILRADPNLAMYKLEHFDELTTEEKQNLKVHTAGGIAKLAYKLVKEGQDSETLMEYCRKLSQEAVAQCDTPWAYLVLKNIKGVKYPIQNAEDLKQIEHLEIKGIEAKEILPNLHYPIKNPALLLKEIKEYLQMKGL</sequence>
<dbReference type="RefSeq" id="WP_096258421.1">
    <property type="nucleotide sequence ID" value="NZ_BDME01000001.1"/>
</dbReference>
<evidence type="ECO:0000313" key="1">
    <source>
        <dbReference type="EMBL" id="GAX87273.1"/>
    </source>
</evidence>
<accession>A0A292YCW6</accession>
<protein>
    <submittedName>
        <fullName evidence="1">Transcriptional regulator</fullName>
    </submittedName>
</protein>
<gene>
    <name evidence="1" type="ORF">LNAT_P0568</name>
</gene>
<reference evidence="1 2" key="1">
    <citation type="journal article" date="2017" name="Syst. Appl. Microbiol.">
        <title>Lebetimonas natsushimae sp. nov., a novel strictly anaerobic, moderately thermophilic chemoautotroph isolated from a deep-sea hydrothermal vent polychaete nest in the Mid-Okinawa Trough.</title>
        <authorList>
            <person name="Nagata R."/>
            <person name="Takaki Y."/>
            <person name="Tame A."/>
            <person name="Nunoura T."/>
            <person name="Muto H."/>
            <person name="Mino S."/>
            <person name="Sawayama S."/>
            <person name="Takai K."/>
            <person name="Nakagawa S."/>
        </authorList>
    </citation>
    <scope>NUCLEOTIDE SEQUENCE [LARGE SCALE GENOMIC DNA]</scope>
    <source>
        <strain evidence="1 2">HS1857</strain>
    </source>
</reference>
<dbReference type="Proteomes" id="UP000217944">
    <property type="component" value="Unassembled WGS sequence"/>
</dbReference>
<name>A0A292YCW6_9BACT</name>